<comment type="caution">
    <text evidence="1">The sequence shown here is derived from an EMBL/GenBank/DDBJ whole genome shotgun (WGS) entry which is preliminary data.</text>
</comment>
<sequence>MSNEIKPAQDYRATLIAGGMSKDNADNLVAYLDDKKPVGNDIEKLLVSDLKIQMAEALSPSWIIRELRKIVTGSDKRAAVSALRMLYDLNIRLRYPEPDFCVKDRQ</sequence>
<protein>
    <submittedName>
        <fullName evidence="1">Uncharacterized protein</fullName>
    </submittedName>
</protein>
<evidence type="ECO:0000313" key="1">
    <source>
        <dbReference type="EMBL" id="EBP8786619.1"/>
    </source>
</evidence>
<reference evidence="1" key="1">
    <citation type="submission" date="2018-07" db="EMBL/GenBank/DDBJ databases">
        <authorList>
            <consortium name="GenomeTrakr network: Whole genome sequencing for foodborne pathogen traceback"/>
        </authorList>
    </citation>
    <scope>NUCLEOTIDE SEQUENCE</scope>
    <source>
        <strain evidence="1">CFSAN029981</strain>
    </source>
</reference>
<accession>A0A5U4EJ19</accession>
<organism evidence="1">
    <name type="scientific">Salmonella enterica</name>
    <name type="common">Salmonella choleraesuis</name>
    <dbReference type="NCBI Taxonomy" id="28901"/>
    <lineage>
        <taxon>Bacteria</taxon>
        <taxon>Pseudomonadati</taxon>
        <taxon>Pseudomonadota</taxon>
        <taxon>Gammaproteobacteria</taxon>
        <taxon>Enterobacterales</taxon>
        <taxon>Enterobacteriaceae</taxon>
        <taxon>Salmonella</taxon>
    </lineage>
</organism>
<name>A0A5U4EJ19_SALER</name>
<gene>
    <name evidence="1" type="ORF">AB612_12790</name>
</gene>
<dbReference type="AlphaFoldDB" id="A0A5U4EJ19"/>
<proteinExistence type="predicted"/>
<dbReference type="EMBL" id="AAGMLS010000014">
    <property type="protein sequence ID" value="EBP8786619.1"/>
    <property type="molecule type" value="Genomic_DNA"/>
</dbReference>